<proteinExistence type="predicted"/>
<name>A0A811MZ07_9POAL</name>
<dbReference type="EMBL" id="CAJGYO010000003">
    <property type="protein sequence ID" value="CAD6216668.1"/>
    <property type="molecule type" value="Genomic_DNA"/>
</dbReference>
<organism evidence="1 2">
    <name type="scientific">Miscanthus lutarioriparius</name>
    <dbReference type="NCBI Taxonomy" id="422564"/>
    <lineage>
        <taxon>Eukaryota</taxon>
        <taxon>Viridiplantae</taxon>
        <taxon>Streptophyta</taxon>
        <taxon>Embryophyta</taxon>
        <taxon>Tracheophyta</taxon>
        <taxon>Spermatophyta</taxon>
        <taxon>Magnoliopsida</taxon>
        <taxon>Liliopsida</taxon>
        <taxon>Poales</taxon>
        <taxon>Poaceae</taxon>
        <taxon>PACMAD clade</taxon>
        <taxon>Panicoideae</taxon>
        <taxon>Andropogonodae</taxon>
        <taxon>Andropogoneae</taxon>
        <taxon>Saccharinae</taxon>
        <taxon>Miscanthus</taxon>
    </lineage>
</organism>
<evidence type="ECO:0000313" key="1">
    <source>
        <dbReference type="EMBL" id="CAD6216668.1"/>
    </source>
</evidence>
<reference evidence="1" key="1">
    <citation type="submission" date="2020-10" db="EMBL/GenBank/DDBJ databases">
        <authorList>
            <person name="Han B."/>
            <person name="Lu T."/>
            <person name="Zhao Q."/>
            <person name="Huang X."/>
            <person name="Zhao Y."/>
        </authorList>
    </citation>
    <scope>NUCLEOTIDE SEQUENCE</scope>
</reference>
<accession>A0A811MZ07</accession>
<keyword evidence="2" id="KW-1185">Reference proteome</keyword>
<dbReference type="Proteomes" id="UP000604825">
    <property type="component" value="Unassembled WGS sequence"/>
</dbReference>
<gene>
    <name evidence="1" type="ORF">NCGR_LOCUS10847</name>
</gene>
<dbReference type="AlphaFoldDB" id="A0A811MZ07"/>
<evidence type="ECO:0000313" key="2">
    <source>
        <dbReference type="Proteomes" id="UP000604825"/>
    </source>
</evidence>
<protein>
    <submittedName>
        <fullName evidence="1">Uncharacterized protein</fullName>
    </submittedName>
</protein>
<sequence>MEEDKVEFRALKLKFATFYRRMTTTKPVFRYINHPAAQFPIKQTSTCSEKHLIAEEVERQSDISRWPIYSHAQHFAILAFEWYNSTKKTVSAMRW</sequence>
<comment type="caution">
    <text evidence="1">The sequence shown here is derived from an EMBL/GenBank/DDBJ whole genome shotgun (WGS) entry which is preliminary data.</text>
</comment>
<dbReference type="OrthoDB" id="650889at2759"/>